<dbReference type="EMBL" id="JABBFW010000022">
    <property type="protein sequence ID" value="NML17768.1"/>
    <property type="molecule type" value="Genomic_DNA"/>
</dbReference>
<comment type="caution">
    <text evidence="3">The sequence shown here is derived from an EMBL/GenBank/DDBJ whole genome shotgun (WGS) entry which is preliminary data.</text>
</comment>
<feature type="transmembrane region" description="Helical" evidence="1">
    <location>
        <begin position="21"/>
        <end position="40"/>
    </location>
</feature>
<organism evidence="3 4">
    <name type="scientific">Azohydromonas caseinilytica</name>
    <dbReference type="NCBI Taxonomy" id="2728836"/>
    <lineage>
        <taxon>Bacteria</taxon>
        <taxon>Pseudomonadati</taxon>
        <taxon>Pseudomonadota</taxon>
        <taxon>Betaproteobacteria</taxon>
        <taxon>Burkholderiales</taxon>
        <taxon>Sphaerotilaceae</taxon>
        <taxon>Azohydromonas</taxon>
    </lineage>
</organism>
<feature type="transmembrane region" description="Helical" evidence="1">
    <location>
        <begin position="150"/>
        <end position="169"/>
    </location>
</feature>
<accession>A0A848FED4</accession>
<feature type="transmembrane region" description="Helical" evidence="1">
    <location>
        <begin position="366"/>
        <end position="387"/>
    </location>
</feature>
<feature type="transmembrane region" description="Helical" evidence="1">
    <location>
        <begin position="46"/>
        <end position="63"/>
    </location>
</feature>
<dbReference type="RefSeq" id="WP_169162668.1">
    <property type="nucleotide sequence ID" value="NZ_JABBFW010000022.1"/>
</dbReference>
<proteinExistence type="predicted"/>
<keyword evidence="1" id="KW-1133">Transmembrane helix</keyword>
<feature type="domain" description="DUF6418" evidence="2">
    <location>
        <begin position="360"/>
        <end position="457"/>
    </location>
</feature>
<gene>
    <name evidence="3" type="ORF">HHL10_22615</name>
</gene>
<reference evidence="3 4" key="1">
    <citation type="submission" date="2020-04" db="EMBL/GenBank/DDBJ databases">
        <title>Azohydromonas sp. isolated from soil.</title>
        <authorList>
            <person name="Dahal R.H."/>
        </authorList>
    </citation>
    <scope>NUCLEOTIDE SEQUENCE [LARGE SCALE GENOMIC DNA]</scope>
    <source>
        <strain evidence="3 4">G-1-1-14</strain>
    </source>
</reference>
<feature type="transmembrane region" description="Helical" evidence="1">
    <location>
        <begin position="393"/>
        <end position="416"/>
    </location>
</feature>
<feature type="transmembrane region" description="Helical" evidence="1">
    <location>
        <begin position="70"/>
        <end position="90"/>
    </location>
</feature>
<evidence type="ECO:0000259" key="2">
    <source>
        <dbReference type="Pfam" id="PF19982"/>
    </source>
</evidence>
<evidence type="ECO:0000313" key="4">
    <source>
        <dbReference type="Proteomes" id="UP000574067"/>
    </source>
</evidence>
<evidence type="ECO:0000313" key="3">
    <source>
        <dbReference type="EMBL" id="NML17768.1"/>
    </source>
</evidence>
<feature type="transmembrane region" description="Helical" evidence="1">
    <location>
        <begin position="428"/>
        <end position="447"/>
    </location>
</feature>
<keyword evidence="1" id="KW-0812">Transmembrane</keyword>
<feature type="transmembrane region" description="Helical" evidence="1">
    <location>
        <begin position="233"/>
        <end position="260"/>
    </location>
</feature>
<keyword evidence="4" id="KW-1185">Reference proteome</keyword>
<feature type="transmembrane region" description="Helical" evidence="1">
    <location>
        <begin position="453"/>
        <end position="476"/>
    </location>
</feature>
<feature type="transmembrane region" description="Helical" evidence="1">
    <location>
        <begin position="201"/>
        <end position="221"/>
    </location>
</feature>
<keyword evidence="1" id="KW-0472">Membrane</keyword>
<feature type="transmembrane region" description="Helical" evidence="1">
    <location>
        <begin position="272"/>
        <end position="292"/>
    </location>
</feature>
<feature type="transmembrane region" description="Helical" evidence="1">
    <location>
        <begin position="110"/>
        <end position="130"/>
    </location>
</feature>
<dbReference type="AlphaFoldDB" id="A0A848FED4"/>
<dbReference type="InterPro" id="IPR046303">
    <property type="entry name" value="DUF6418"/>
</dbReference>
<sequence length="486" mass="51641">MSTHPLTAGPAAWPPARPLELSLGVLGLVALMVSNAALAVAAPHPVWPALGLVLFLAGAARLFSMAPVAAVMLAPFVVVHGSVLVSLQAIEGGAYMKEMGQFGQPSPAGAAFALCSALFLGTAAFTFTRLRGRRQPQVSTPIAMARGPRLLLCASVLGGAALVVAWLAFKGARAGFPLLTGTDRFAFRAASADVITLNLLILKYVLAAVTGTSAVFAPGPWWRRAHHAVFGGYVMVSFLFGDKFFIVLMAACFYAMPFFVSRPAELVARVRAAAPLALLMFGCASAVTLFIYSGYGQLGAAQTLERLGERIAGQGQLWYLAVRDASVLFNLDTHHIALNLQNLVARPPADFTFQHRLAPFYFVERYAPTVLFLSFVNNGGMVTPTMVFEAYSLVMVGYAGLALALLLAGVWTGWLAHHLARAMAGGNPADVLLPSFAMFQTIVLMSQGTLHSLLSLSAFKAYAAFFVLQTLVRAVLRHCAAAPRKA</sequence>
<dbReference type="Pfam" id="PF19982">
    <property type="entry name" value="DUF6418"/>
    <property type="match status" value="1"/>
</dbReference>
<protein>
    <recommendedName>
        <fullName evidence="2">DUF6418 domain-containing protein</fullName>
    </recommendedName>
</protein>
<name>A0A848FED4_9BURK</name>
<dbReference type="Proteomes" id="UP000574067">
    <property type="component" value="Unassembled WGS sequence"/>
</dbReference>
<evidence type="ECO:0000256" key="1">
    <source>
        <dbReference type="SAM" id="Phobius"/>
    </source>
</evidence>